<feature type="chain" id="PRO_5004788394" evidence="2">
    <location>
        <begin position="25"/>
        <end position="393"/>
    </location>
</feature>
<dbReference type="EMBL" id="KC246820">
    <property type="protein sequence ID" value="AHF25136.1"/>
    <property type="molecule type" value="Genomic_DNA"/>
</dbReference>
<feature type="region of interest" description="Disordered" evidence="1">
    <location>
        <begin position="28"/>
        <end position="50"/>
    </location>
</feature>
<evidence type="ECO:0000313" key="3">
    <source>
        <dbReference type="EMBL" id="AHF25136.1"/>
    </source>
</evidence>
<dbReference type="Pfam" id="PF04294">
    <property type="entry name" value="VanW"/>
    <property type="match status" value="1"/>
</dbReference>
<dbReference type="PANTHER" id="PTHR35788:SF1">
    <property type="entry name" value="EXPORTED PROTEIN"/>
    <property type="match status" value="1"/>
</dbReference>
<dbReference type="InterPro" id="IPR052913">
    <property type="entry name" value="Glycopeptide_resist_protein"/>
</dbReference>
<name>W0FJR3_9BACT</name>
<dbReference type="AlphaFoldDB" id="W0FJR3"/>
<sequence>MRRFLCGWLCLCLWLAMGPCFAMAEEEEEAMGEDSTEVTQEQEKEVEELDAEDDSIYEVSGMIYQEPGKEAFNANSPALYTGIIRTDFGRCIWMEKNTEKGTKSVAAAGKKVDILYVGLKWMVVRLGKTIGYVKREYIHKNTIVTIDPVNTAPFNVQKHAYTATTAVPCHVRKTMDPSQGDGDDGNNWVILKAGTQITIWQFYEGWAMVNYMRSYGYIDPAELTDLKPVSPTEEEIFDDCPIAAYTSYYKMVQSETNLNRIHNIKLGCSFISRVVDPGETFDANKIMGRYNASKGYKQAPVMIDGKTVPGYGGGTCQVASTLYNVLIQLPKLTILYRHPHGGNGASYLPIHCDAAVGNAKLNLKFRNDYDFPVRIEALSNDDGALSIRIYRAD</sequence>
<dbReference type="InterPro" id="IPR007391">
    <property type="entry name" value="Vancomycin_resist_VanW"/>
</dbReference>
<proteinExistence type="predicted"/>
<protein>
    <submittedName>
        <fullName evidence="3">VanW-like protein</fullName>
    </submittedName>
</protein>
<dbReference type="PANTHER" id="PTHR35788">
    <property type="entry name" value="EXPORTED PROTEIN-RELATED"/>
    <property type="match status" value="1"/>
</dbReference>
<evidence type="ECO:0000256" key="2">
    <source>
        <dbReference type="SAM" id="SignalP"/>
    </source>
</evidence>
<keyword evidence="2" id="KW-0732">Signal</keyword>
<feature type="signal peptide" evidence="2">
    <location>
        <begin position="1"/>
        <end position="24"/>
    </location>
</feature>
<organism evidence="3">
    <name type="scientific">uncultured bacterium Contig54</name>
    <dbReference type="NCBI Taxonomy" id="1393586"/>
    <lineage>
        <taxon>Bacteria</taxon>
        <taxon>environmental samples</taxon>
    </lineage>
</organism>
<accession>W0FJR3</accession>
<evidence type="ECO:0000256" key="1">
    <source>
        <dbReference type="SAM" id="MobiDB-lite"/>
    </source>
</evidence>
<reference evidence="3" key="1">
    <citation type="journal article" date="2013" name="PLoS ONE">
        <title>Metagenomic insights into the carbohydrate-active enzymes carried by the microorganisms adhering to solid digesta in the rumen of cows.</title>
        <authorList>
            <person name="Wang L."/>
            <person name="Hatem A."/>
            <person name="Catalyurek U.V."/>
            <person name="Morrison M."/>
            <person name="Yu Z."/>
        </authorList>
    </citation>
    <scope>NUCLEOTIDE SEQUENCE</scope>
</reference>